<comment type="similarity">
    <text evidence="1">Belongs to the aegerolysin family.</text>
</comment>
<organism evidence="2 3">
    <name type="scientific">Blastomyces gilchristii (strain SLH14081)</name>
    <name type="common">Blastomyces dermatitidis</name>
    <dbReference type="NCBI Taxonomy" id="559298"/>
    <lineage>
        <taxon>Eukaryota</taxon>
        <taxon>Fungi</taxon>
        <taxon>Dikarya</taxon>
        <taxon>Ascomycota</taxon>
        <taxon>Pezizomycotina</taxon>
        <taxon>Eurotiomycetes</taxon>
        <taxon>Eurotiomycetidae</taxon>
        <taxon>Onygenales</taxon>
        <taxon>Ajellomycetaceae</taxon>
        <taxon>Blastomyces</taxon>
    </lineage>
</organism>
<dbReference type="KEGG" id="bgh:BDBG_02592"/>
<name>A0A179UGH9_BLAGS</name>
<gene>
    <name evidence="2" type="ORF">BDBG_02592</name>
</gene>
<dbReference type="GO" id="GO:0019836">
    <property type="term" value="P:symbiont-mediated hemolysis of host erythrocyte"/>
    <property type="evidence" value="ECO:0007669"/>
    <property type="project" value="InterPro"/>
</dbReference>
<dbReference type="VEuPathDB" id="FungiDB:BDBG_02592"/>
<keyword evidence="3" id="KW-1185">Reference proteome</keyword>
<dbReference type="Gene3D" id="2.60.270.50">
    <property type="match status" value="1"/>
</dbReference>
<accession>A0A179UGH9</accession>
<dbReference type="Pfam" id="PF06355">
    <property type="entry name" value="Aegerolysin"/>
    <property type="match status" value="1"/>
</dbReference>
<evidence type="ECO:0000313" key="2">
    <source>
        <dbReference type="EMBL" id="OAT06378.1"/>
    </source>
</evidence>
<dbReference type="InterPro" id="IPR009413">
    <property type="entry name" value="Aegerolysin-typ"/>
</dbReference>
<protein>
    <submittedName>
        <fullName evidence="2">Aegerolysin family protein</fullName>
    </submittedName>
</protein>
<dbReference type="AlphaFoldDB" id="A0A179UGH9"/>
<dbReference type="EMBL" id="GG657450">
    <property type="protein sequence ID" value="OAT06378.1"/>
    <property type="molecule type" value="Genomic_DNA"/>
</dbReference>
<dbReference type="Proteomes" id="UP000002038">
    <property type="component" value="Unassembled WGS sequence"/>
</dbReference>
<sequence length="134" mass="14342">MGYANWINLHLTNGLEGPLAVQNSQLLHGKFYTNDNKDEEITPDQVDEIVIPESGSGDIYSCGRQGAPAGTQGSVDLIDKDTLQKICTINWSSPFGGGSNYISASDVDRHYMVGVPAVSANRPVGFVDISVAEL</sequence>
<proteinExistence type="inferred from homology"/>
<dbReference type="PIRSF" id="PIRSF007951">
    <property type="entry name" value="Hemolysin, aegerolysin type"/>
    <property type="match status" value="1"/>
</dbReference>
<evidence type="ECO:0000313" key="3">
    <source>
        <dbReference type="Proteomes" id="UP000002038"/>
    </source>
</evidence>
<dbReference type="OrthoDB" id="2727348at2759"/>
<dbReference type="RefSeq" id="XP_002627921.1">
    <property type="nucleotide sequence ID" value="XM_002627875.2"/>
</dbReference>
<dbReference type="GeneID" id="8506445"/>
<reference evidence="3" key="1">
    <citation type="journal article" date="2015" name="PLoS Genet.">
        <title>The dynamic genome and transcriptome of the human fungal pathogen Blastomyces and close relative Emmonsia.</title>
        <authorList>
            <person name="Munoz J.F."/>
            <person name="Gauthier G.M."/>
            <person name="Desjardins C.A."/>
            <person name="Gallo J.E."/>
            <person name="Holder J."/>
            <person name="Sullivan T.D."/>
            <person name="Marty A.J."/>
            <person name="Carmen J.C."/>
            <person name="Chen Z."/>
            <person name="Ding L."/>
            <person name="Gujja S."/>
            <person name="Magrini V."/>
            <person name="Misas E."/>
            <person name="Mitreva M."/>
            <person name="Priest M."/>
            <person name="Saif S."/>
            <person name="Whiston E.A."/>
            <person name="Young S."/>
            <person name="Zeng Q."/>
            <person name="Goldman W.E."/>
            <person name="Mardis E.R."/>
            <person name="Taylor J.W."/>
            <person name="McEwen J.G."/>
            <person name="Clay O.K."/>
            <person name="Klein B.S."/>
            <person name="Cuomo C.A."/>
        </authorList>
    </citation>
    <scope>NUCLEOTIDE SEQUENCE [LARGE SCALE GENOMIC DNA]</scope>
    <source>
        <strain evidence="3">SLH14081</strain>
    </source>
</reference>
<evidence type="ECO:0000256" key="1">
    <source>
        <dbReference type="ARBA" id="ARBA00010795"/>
    </source>
</evidence>